<organism evidence="1 2">
    <name type="scientific">Penicillium brevicompactum</name>
    <dbReference type="NCBI Taxonomy" id="5074"/>
    <lineage>
        <taxon>Eukaryota</taxon>
        <taxon>Fungi</taxon>
        <taxon>Dikarya</taxon>
        <taxon>Ascomycota</taxon>
        <taxon>Pezizomycotina</taxon>
        <taxon>Eurotiomycetes</taxon>
        <taxon>Eurotiomycetidae</taxon>
        <taxon>Eurotiales</taxon>
        <taxon>Aspergillaceae</taxon>
        <taxon>Penicillium</taxon>
    </lineage>
</organism>
<protein>
    <submittedName>
        <fullName evidence="1">Uncharacterized protein</fullName>
    </submittedName>
</protein>
<reference evidence="1" key="2">
    <citation type="journal article" date="2023" name="IMA Fungus">
        <title>Comparative genomic study of the Penicillium genus elucidates a diverse pangenome and 15 lateral gene transfer events.</title>
        <authorList>
            <person name="Petersen C."/>
            <person name="Sorensen T."/>
            <person name="Nielsen M.R."/>
            <person name="Sondergaard T.E."/>
            <person name="Sorensen J.L."/>
            <person name="Fitzpatrick D.A."/>
            <person name="Frisvad J.C."/>
            <person name="Nielsen K.L."/>
        </authorList>
    </citation>
    <scope>NUCLEOTIDE SEQUENCE</scope>
    <source>
        <strain evidence="1">IBT 35673</strain>
    </source>
</reference>
<name>A0A9W9UDQ6_PENBR</name>
<reference evidence="1" key="1">
    <citation type="submission" date="2022-12" db="EMBL/GenBank/DDBJ databases">
        <authorList>
            <person name="Petersen C."/>
        </authorList>
    </citation>
    <scope>NUCLEOTIDE SEQUENCE</scope>
    <source>
        <strain evidence="1">IBT 35673</strain>
    </source>
</reference>
<evidence type="ECO:0000313" key="1">
    <source>
        <dbReference type="EMBL" id="KAJ5335234.1"/>
    </source>
</evidence>
<dbReference type="Proteomes" id="UP001147695">
    <property type="component" value="Unassembled WGS sequence"/>
</dbReference>
<gene>
    <name evidence="1" type="ORF">N7452_007637</name>
</gene>
<sequence length="89" mass="9762">MDVIFKEIPVIYHHMIITRESNGSWLFSFLFNNGWNLASKQEMAVSLLHSVEEVGIQSVAISTKLDDEDIGAAASSNGVALCVFQGCTE</sequence>
<evidence type="ECO:0000313" key="2">
    <source>
        <dbReference type="Proteomes" id="UP001147695"/>
    </source>
</evidence>
<accession>A0A9W9UDQ6</accession>
<dbReference type="AlphaFoldDB" id="A0A9W9UDQ6"/>
<proteinExistence type="predicted"/>
<comment type="caution">
    <text evidence="1">The sequence shown here is derived from an EMBL/GenBank/DDBJ whole genome shotgun (WGS) entry which is preliminary data.</text>
</comment>
<dbReference type="EMBL" id="JAPZBQ010000004">
    <property type="protein sequence ID" value="KAJ5335234.1"/>
    <property type="molecule type" value="Genomic_DNA"/>
</dbReference>